<keyword evidence="4" id="KW-0520">NAD</keyword>
<keyword evidence="9" id="KW-1185">Reference proteome</keyword>
<evidence type="ECO:0000313" key="9">
    <source>
        <dbReference type="Proteomes" id="UP001140453"/>
    </source>
</evidence>
<dbReference type="PANTHER" id="PTHR42789">
    <property type="entry name" value="D-ISOMER SPECIFIC 2-HYDROXYACID DEHYDROGENASE FAMILY PROTEIN (AFU_ORTHOLOGUE AFUA_6G10090)"/>
    <property type="match status" value="1"/>
</dbReference>
<dbReference type="PANTHER" id="PTHR42789:SF1">
    <property type="entry name" value="D-ISOMER SPECIFIC 2-HYDROXYACID DEHYDROGENASE FAMILY PROTEIN (AFU_ORTHOLOGUE AFUA_6G10090)"/>
    <property type="match status" value="1"/>
</dbReference>
<dbReference type="GO" id="GO:0008652">
    <property type="term" value="P:amino acid biosynthetic process"/>
    <property type="evidence" value="ECO:0007669"/>
    <property type="project" value="UniProtKB-KW"/>
</dbReference>
<dbReference type="InterPro" id="IPR006139">
    <property type="entry name" value="D-isomer_2_OHA_DH_cat_dom"/>
</dbReference>
<proteinExistence type="inferred from homology"/>
<evidence type="ECO:0000256" key="2">
    <source>
        <dbReference type="ARBA" id="ARBA00022605"/>
    </source>
</evidence>
<reference evidence="8" key="1">
    <citation type="submission" date="2022-10" db="EMBL/GenBank/DDBJ databases">
        <title>Tapping the CABI collections for fungal endophytes: first genome assemblies for Collariella, Neodidymelliopsis, Ascochyta clinopodiicola, Didymella pomorum, Didymosphaeria variabile, Neocosmospora piperis and Neocucurbitaria cava.</title>
        <authorList>
            <person name="Hill R."/>
        </authorList>
    </citation>
    <scope>NUCLEOTIDE SEQUENCE</scope>
    <source>
        <strain evidence="8">IMI 355082</strain>
    </source>
</reference>
<feature type="domain" description="D-isomer specific 2-hydroxyacid dehydrogenase NAD-binding" evidence="7">
    <location>
        <begin position="124"/>
        <end position="314"/>
    </location>
</feature>
<evidence type="ECO:0000259" key="7">
    <source>
        <dbReference type="Pfam" id="PF02826"/>
    </source>
</evidence>
<evidence type="ECO:0000313" key="8">
    <source>
        <dbReference type="EMBL" id="KAJ4397331.1"/>
    </source>
</evidence>
<keyword evidence="2" id="KW-0028">Amino-acid biosynthesis</keyword>
<feature type="domain" description="D-isomer specific 2-hydroxyacid dehydrogenase catalytic" evidence="6">
    <location>
        <begin position="43"/>
        <end position="346"/>
    </location>
</feature>
<organism evidence="8 9">
    <name type="scientific">Gnomoniopsis smithogilvyi</name>
    <dbReference type="NCBI Taxonomy" id="1191159"/>
    <lineage>
        <taxon>Eukaryota</taxon>
        <taxon>Fungi</taxon>
        <taxon>Dikarya</taxon>
        <taxon>Ascomycota</taxon>
        <taxon>Pezizomycotina</taxon>
        <taxon>Sordariomycetes</taxon>
        <taxon>Sordariomycetidae</taxon>
        <taxon>Diaporthales</taxon>
        <taxon>Gnomoniaceae</taxon>
        <taxon>Gnomoniopsis</taxon>
    </lineage>
</organism>
<evidence type="ECO:0008006" key="10">
    <source>
        <dbReference type="Google" id="ProtNLM"/>
    </source>
</evidence>
<evidence type="ECO:0000256" key="5">
    <source>
        <dbReference type="RuleBase" id="RU003719"/>
    </source>
</evidence>
<dbReference type="Pfam" id="PF00389">
    <property type="entry name" value="2-Hacid_dh"/>
    <property type="match status" value="1"/>
</dbReference>
<evidence type="ECO:0000256" key="1">
    <source>
        <dbReference type="ARBA" id="ARBA00005854"/>
    </source>
</evidence>
<dbReference type="SUPFAM" id="SSF51735">
    <property type="entry name" value="NAD(P)-binding Rossmann-fold domains"/>
    <property type="match status" value="1"/>
</dbReference>
<dbReference type="EMBL" id="JAPEVB010000001">
    <property type="protein sequence ID" value="KAJ4397331.1"/>
    <property type="molecule type" value="Genomic_DNA"/>
</dbReference>
<dbReference type="Pfam" id="PF02826">
    <property type="entry name" value="2-Hacid_dh_C"/>
    <property type="match status" value="1"/>
</dbReference>
<accession>A0A9W8Z1V1</accession>
<dbReference type="OrthoDB" id="298012at2759"/>
<dbReference type="InterPro" id="IPR029752">
    <property type="entry name" value="D-isomer_DH_CS1"/>
</dbReference>
<dbReference type="GO" id="GO:0016616">
    <property type="term" value="F:oxidoreductase activity, acting on the CH-OH group of donors, NAD or NADP as acceptor"/>
    <property type="evidence" value="ECO:0007669"/>
    <property type="project" value="InterPro"/>
</dbReference>
<name>A0A9W8Z1V1_9PEZI</name>
<dbReference type="CDD" id="cd12169">
    <property type="entry name" value="PGDH_like_1"/>
    <property type="match status" value="1"/>
</dbReference>
<keyword evidence="3 5" id="KW-0560">Oxidoreductase</keyword>
<dbReference type="AlphaFoldDB" id="A0A9W8Z1V1"/>
<dbReference type="GO" id="GO:0051287">
    <property type="term" value="F:NAD binding"/>
    <property type="evidence" value="ECO:0007669"/>
    <property type="project" value="InterPro"/>
</dbReference>
<dbReference type="InterPro" id="IPR006140">
    <property type="entry name" value="D-isomer_DH_NAD-bd"/>
</dbReference>
<dbReference type="PROSITE" id="PS00065">
    <property type="entry name" value="D_2_HYDROXYACID_DH_1"/>
    <property type="match status" value="1"/>
</dbReference>
<dbReference type="InterPro" id="IPR036291">
    <property type="entry name" value="NAD(P)-bd_dom_sf"/>
</dbReference>
<gene>
    <name evidence="8" type="ORF">N0V93_001556</name>
</gene>
<comment type="similarity">
    <text evidence="1 5">Belongs to the D-isomer specific 2-hydroxyacid dehydrogenase family.</text>
</comment>
<sequence>MAGPIKVAVLDDYQGFAEPIFQKLDASKFDVTIFRDTLLPYNHPATPQDEKDKLVARLEPFPVICTMRERTPFPADLTARLPNLKFLLTTGLRNAGLDLPALRAHNVPVVGTKSSGSSTTQHCVAMILALARGLVSDDVSVKAGGWQTGVAVPLPGRTLGVLGLGRLGADVARVMVAAFGMRVVAWSPNLTQDKADEQARAAGLEAGVFKAVSREELFSQSDVLSVHVVLSDRSRGMVTKGDLGRMKKESIFVNTSRGPIVVEEDLWAVLEQGKIRAAGVDVFEIEPLPKDSPWRTTKWGEDGRSQVLLTPHTGYAEKETFTTWYEQQVEAIQKWEKGEELVNVIN</sequence>
<dbReference type="Gene3D" id="3.40.50.720">
    <property type="entry name" value="NAD(P)-binding Rossmann-like Domain"/>
    <property type="match status" value="2"/>
</dbReference>
<evidence type="ECO:0000256" key="4">
    <source>
        <dbReference type="ARBA" id="ARBA00023027"/>
    </source>
</evidence>
<dbReference type="InterPro" id="IPR050857">
    <property type="entry name" value="D-2-hydroxyacid_DH"/>
</dbReference>
<evidence type="ECO:0000259" key="6">
    <source>
        <dbReference type="Pfam" id="PF00389"/>
    </source>
</evidence>
<dbReference type="Proteomes" id="UP001140453">
    <property type="component" value="Unassembled WGS sequence"/>
</dbReference>
<dbReference type="SUPFAM" id="SSF52283">
    <property type="entry name" value="Formate/glycerate dehydrogenase catalytic domain-like"/>
    <property type="match status" value="1"/>
</dbReference>
<protein>
    <recommendedName>
        <fullName evidence="10">Hydroxyacid dehydrogenase</fullName>
    </recommendedName>
</protein>
<comment type="caution">
    <text evidence="8">The sequence shown here is derived from an EMBL/GenBank/DDBJ whole genome shotgun (WGS) entry which is preliminary data.</text>
</comment>
<evidence type="ECO:0000256" key="3">
    <source>
        <dbReference type="ARBA" id="ARBA00023002"/>
    </source>
</evidence>